<reference evidence="10 11" key="1">
    <citation type="submission" date="2018-04" db="EMBL/GenBank/DDBJ databases">
        <title>Genomic Encyclopedia of Type Strains, Phase IV (KMG-IV): sequencing the most valuable type-strain genomes for metagenomic binning, comparative biology and taxonomic classification.</title>
        <authorList>
            <person name="Goeker M."/>
        </authorList>
    </citation>
    <scope>NUCLEOTIDE SEQUENCE [LARGE SCALE GENOMIC DNA]</scope>
    <source>
        <strain evidence="10 11">DSM 14823</strain>
    </source>
</reference>
<reference evidence="9 12" key="2">
    <citation type="submission" date="2020-04" db="EMBL/GenBank/DDBJ databases">
        <authorList>
            <person name="Hitch T.C.A."/>
            <person name="Wylensek D."/>
            <person name="Clavel T."/>
        </authorList>
    </citation>
    <scope>NUCLEOTIDE SEQUENCE [LARGE SCALE GENOMIC DNA]</scope>
    <source>
        <strain evidence="9 12">COR2-253-APC-1A</strain>
    </source>
</reference>
<protein>
    <recommendedName>
        <fullName evidence="1">Transcriptional regulator MraZ</fullName>
    </recommendedName>
</protein>
<dbReference type="AlphaFoldDB" id="A0A2U1B7P4"/>
<evidence type="ECO:0000259" key="8">
    <source>
        <dbReference type="PROSITE" id="PS51740"/>
    </source>
</evidence>
<evidence type="ECO:0000256" key="3">
    <source>
        <dbReference type="ARBA" id="ARBA00022737"/>
    </source>
</evidence>
<comment type="caution">
    <text evidence="10">The sequence shown here is derived from an EMBL/GenBank/DDBJ whole genome shotgun (WGS) entry which is preliminary data.</text>
</comment>
<keyword evidence="5 7" id="KW-0238">DNA-binding</keyword>
<dbReference type="OrthoDB" id="9807753at2"/>
<sequence>MPSAKTSLFSGLFLGEYDHALDAQCRVSLPSDWRSRDGETELVMIPARGKALVLLPIATFLEFVEKAKKLAIANPKMQMAFAYLGSRSRQCRCDKQGRIALDRRMLDEIGVKGQLKLIGALTHIRLTAPENWTMPNDEESLNMYLDEIQKVSDDNSDIAGLLGGILGKA</sequence>
<gene>
    <name evidence="10" type="ORF">C8D82_10528</name>
    <name evidence="9" type="ORF">HF882_03560</name>
</gene>
<dbReference type="PROSITE" id="PS51740">
    <property type="entry name" value="SPOVT_ABRB"/>
    <property type="match status" value="1"/>
</dbReference>
<dbReference type="Pfam" id="PF02381">
    <property type="entry name" value="MraZ"/>
    <property type="match status" value="1"/>
</dbReference>
<dbReference type="InterPro" id="IPR020603">
    <property type="entry name" value="MraZ_dom"/>
</dbReference>
<dbReference type="GO" id="GO:2000143">
    <property type="term" value="P:negative regulation of DNA-templated transcription initiation"/>
    <property type="evidence" value="ECO:0007669"/>
    <property type="project" value="TreeGrafter"/>
</dbReference>
<evidence type="ECO:0000313" key="10">
    <source>
        <dbReference type="EMBL" id="PVY44699.1"/>
    </source>
</evidence>
<dbReference type="InterPro" id="IPR035642">
    <property type="entry name" value="MraZ_N"/>
</dbReference>
<dbReference type="CDD" id="cd16320">
    <property type="entry name" value="MraZ_N"/>
    <property type="match status" value="1"/>
</dbReference>
<dbReference type="GO" id="GO:0000976">
    <property type="term" value="F:transcription cis-regulatory region binding"/>
    <property type="evidence" value="ECO:0007669"/>
    <property type="project" value="TreeGrafter"/>
</dbReference>
<evidence type="ECO:0000256" key="7">
    <source>
        <dbReference type="PROSITE-ProRule" id="PRU01076"/>
    </source>
</evidence>
<dbReference type="PANTHER" id="PTHR34701">
    <property type="entry name" value="TRANSCRIPTIONAL REGULATOR MRAZ"/>
    <property type="match status" value="1"/>
</dbReference>
<keyword evidence="11" id="KW-1185">Reference proteome</keyword>
<evidence type="ECO:0000256" key="2">
    <source>
        <dbReference type="ARBA" id="ARBA00022490"/>
    </source>
</evidence>
<proteinExistence type="predicted"/>
<dbReference type="Proteomes" id="UP000245959">
    <property type="component" value="Unassembled WGS sequence"/>
</dbReference>
<dbReference type="RefSeq" id="WP_116883025.1">
    <property type="nucleotide sequence ID" value="NZ_CABMMC010000003.1"/>
</dbReference>
<dbReference type="GO" id="GO:0003700">
    <property type="term" value="F:DNA-binding transcription factor activity"/>
    <property type="evidence" value="ECO:0007669"/>
    <property type="project" value="InterPro"/>
</dbReference>
<dbReference type="InterPro" id="IPR037914">
    <property type="entry name" value="SpoVT-AbrB_sf"/>
</dbReference>
<keyword evidence="4" id="KW-0805">Transcription regulation</keyword>
<dbReference type="SUPFAM" id="SSF89447">
    <property type="entry name" value="AbrB/MazE/MraZ-like"/>
    <property type="match status" value="1"/>
</dbReference>
<evidence type="ECO:0000313" key="11">
    <source>
        <dbReference type="Proteomes" id="UP000245959"/>
    </source>
</evidence>
<feature type="domain" description="SpoVT-AbrB" evidence="8">
    <location>
        <begin position="16"/>
        <end position="59"/>
    </location>
</feature>
<organism evidence="10 11">
    <name type="scientific">Victivallis vadensis</name>
    <dbReference type="NCBI Taxonomy" id="172901"/>
    <lineage>
        <taxon>Bacteria</taxon>
        <taxon>Pseudomonadati</taxon>
        <taxon>Lentisphaerota</taxon>
        <taxon>Lentisphaeria</taxon>
        <taxon>Victivallales</taxon>
        <taxon>Victivallaceae</taxon>
        <taxon>Victivallis</taxon>
    </lineage>
</organism>
<dbReference type="Proteomes" id="UP000576225">
    <property type="component" value="Unassembled WGS sequence"/>
</dbReference>
<evidence type="ECO:0000256" key="4">
    <source>
        <dbReference type="ARBA" id="ARBA00023015"/>
    </source>
</evidence>
<keyword evidence="2" id="KW-0963">Cytoplasm</keyword>
<dbReference type="InterPro" id="IPR003444">
    <property type="entry name" value="MraZ"/>
</dbReference>
<keyword evidence="3" id="KW-0677">Repeat</keyword>
<accession>A0A2U1B7P4</accession>
<name>A0A2U1B7P4_9BACT</name>
<dbReference type="EMBL" id="QEKH01000005">
    <property type="protein sequence ID" value="PVY44699.1"/>
    <property type="molecule type" value="Genomic_DNA"/>
</dbReference>
<dbReference type="InterPro" id="IPR038619">
    <property type="entry name" value="MraZ_sf"/>
</dbReference>
<evidence type="ECO:0000313" key="9">
    <source>
        <dbReference type="EMBL" id="NMD85656.1"/>
    </source>
</evidence>
<dbReference type="Gene3D" id="3.40.1550.20">
    <property type="entry name" value="Transcriptional regulator MraZ domain"/>
    <property type="match status" value="1"/>
</dbReference>
<dbReference type="InterPro" id="IPR007159">
    <property type="entry name" value="SpoVT-AbrB_dom"/>
</dbReference>
<evidence type="ECO:0000256" key="5">
    <source>
        <dbReference type="ARBA" id="ARBA00023125"/>
    </source>
</evidence>
<dbReference type="GeneID" id="78294348"/>
<dbReference type="EMBL" id="JABAEW010000004">
    <property type="protein sequence ID" value="NMD85656.1"/>
    <property type="molecule type" value="Genomic_DNA"/>
</dbReference>
<evidence type="ECO:0000313" key="12">
    <source>
        <dbReference type="Proteomes" id="UP000576225"/>
    </source>
</evidence>
<evidence type="ECO:0000256" key="6">
    <source>
        <dbReference type="ARBA" id="ARBA00023163"/>
    </source>
</evidence>
<keyword evidence="6" id="KW-0804">Transcription</keyword>
<dbReference type="PANTHER" id="PTHR34701:SF1">
    <property type="entry name" value="TRANSCRIPTIONAL REGULATOR MRAZ"/>
    <property type="match status" value="1"/>
</dbReference>
<evidence type="ECO:0000256" key="1">
    <source>
        <dbReference type="ARBA" id="ARBA00013860"/>
    </source>
</evidence>